<evidence type="ECO:0000313" key="2">
    <source>
        <dbReference type="Proteomes" id="UP000886595"/>
    </source>
</evidence>
<proteinExistence type="predicted"/>
<organism evidence="1 2">
    <name type="scientific">Brassica carinata</name>
    <name type="common">Ethiopian mustard</name>
    <name type="synonym">Abyssinian cabbage</name>
    <dbReference type="NCBI Taxonomy" id="52824"/>
    <lineage>
        <taxon>Eukaryota</taxon>
        <taxon>Viridiplantae</taxon>
        <taxon>Streptophyta</taxon>
        <taxon>Embryophyta</taxon>
        <taxon>Tracheophyta</taxon>
        <taxon>Spermatophyta</taxon>
        <taxon>Magnoliopsida</taxon>
        <taxon>eudicotyledons</taxon>
        <taxon>Gunneridae</taxon>
        <taxon>Pentapetalae</taxon>
        <taxon>rosids</taxon>
        <taxon>malvids</taxon>
        <taxon>Brassicales</taxon>
        <taxon>Brassicaceae</taxon>
        <taxon>Brassiceae</taxon>
        <taxon>Brassica</taxon>
    </lineage>
</organism>
<gene>
    <name evidence="1" type="ORF">Bca52824_044145</name>
</gene>
<reference evidence="1 2" key="1">
    <citation type="submission" date="2020-02" db="EMBL/GenBank/DDBJ databases">
        <authorList>
            <person name="Ma Q."/>
            <person name="Huang Y."/>
            <person name="Song X."/>
            <person name="Pei D."/>
        </authorList>
    </citation>
    <scope>NUCLEOTIDE SEQUENCE [LARGE SCALE GENOMIC DNA]</scope>
    <source>
        <strain evidence="1">Sxm20200214</strain>
        <tissue evidence="1">Leaf</tissue>
    </source>
</reference>
<keyword evidence="2" id="KW-1185">Reference proteome</keyword>
<dbReference type="EMBL" id="JAAMPC010000009">
    <property type="protein sequence ID" value="KAG2297476.1"/>
    <property type="molecule type" value="Genomic_DNA"/>
</dbReference>
<dbReference type="Proteomes" id="UP000886595">
    <property type="component" value="Unassembled WGS sequence"/>
</dbReference>
<protein>
    <submittedName>
        <fullName evidence="1">Uncharacterized protein</fullName>
    </submittedName>
</protein>
<dbReference type="AlphaFoldDB" id="A0A8X7S0V4"/>
<accession>A0A8X7S0V4</accession>
<sequence>MAQIQPDLVSMEDGCALVVVLWSPSFPPVSACVDDWSRFWVYGELPGGGGDSLLVVSSCVVGLLMRRAELFLSSKPEVAVW</sequence>
<name>A0A8X7S0V4_BRACI</name>
<comment type="caution">
    <text evidence="1">The sequence shown here is derived from an EMBL/GenBank/DDBJ whole genome shotgun (WGS) entry which is preliminary data.</text>
</comment>
<evidence type="ECO:0000313" key="1">
    <source>
        <dbReference type="EMBL" id="KAG2297476.1"/>
    </source>
</evidence>